<keyword evidence="1" id="KW-0547">Nucleotide-binding</keyword>
<dbReference type="Pfam" id="PF02626">
    <property type="entry name" value="CT_A_B"/>
    <property type="match status" value="1"/>
</dbReference>
<dbReference type="RefSeq" id="WP_245881003.1">
    <property type="nucleotide sequence ID" value="NZ_CP028339.1"/>
</dbReference>
<proteinExistence type="predicted"/>
<dbReference type="SMART" id="SM00797">
    <property type="entry name" value="AHS2"/>
    <property type="match status" value="1"/>
</dbReference>
<evidence type="ECO:0000256" key="4">
    <source>
        <dbReference type="SAM" id="MobiDB-lite"/>
    </source>
</evidence>
<dbReference type="PANTHER" id="PTHR43309:SF5">
    <property type="entry name" value="5-OXOPROLINASE SUBUNIT C"/>
    <property type="match status" value="1"/>
</dbReference>
<dbReference type="Pfam" id="PF02682">
    <property type="entry name" value="CT_C_D"/>
    <property type="match status" value="1"/>
</dbReference>
<dbReference type="NCBIfam" id="TIGR00724">
    <property type="entry name" value="urea_amlyse_rel"/>
    <property type="match status" value="1"/>
</dbReference>
<feature type="region of interest" description="Disordered" evidence="4">
    <location>
        <begin position="241"/>
        <end position="286"/>
    </location>
</feature>
<evidence type="ECO:0000256" key="2">
    <source>
        <dbReference type="ARBA" id="ARBA00022801"/>
    </source>
</evidence>
<dbReference type="PANTHER" id="PTHR43309">
    <property type="entry name" value="5-OXOPROLINASE SUBUNIT C"/>
    <property type="match status" value="1"/>
</dbReference>
<dbReference type="GO" id="GO:0004039">
    <property type="term" value="F:allophanate hydrolase activity"/>
    <property type="evidence" value="ECO:0007669"/>
    <property type="project" value="UniProtKB-EC"/>
</dbReference>
<evidence type="ECO:0000259" key="6">
    <source>
        <dbReference type="SMART" id="SM00797"/>
    </source>
</evidence>
<sequence length="634" mass="65978">MSYRILDAGDAALTIEFGSTIDPALLAAVNALDAAIRRLQQAGELAGVIETMPTFRSLTLFFDPLVTDRDALLAALPPLLAAAEHAPPAAGRRWRLPVCYEGEAAPDLAELAQTLGLGEAEVVALHSGREYRVYMLGFLPGFPFMGDLPAPLRVPRRTQPRVRVPAGSVAIATGLTAIYPWESPGGWHLLGRCPVPLFDARRASPSLLAAGDRVCFDPVSADACRAIEAGLRAGELDPMQWLETAPPPAENATGSAPARPRPQESTRTSPGEAVAQRRQGRPVATRTELEILSPGAYASIQDGGRRGFRRIGVPWAGALDRRLMRIANALAGRAEDAPLIECFDGGLHLAARGGAVKVAVAGDAALEVDGIDGRRPLAPWRSVTLADGEHLRIRKLGDGRIAMVAVVGLDLPAVMGSVATYARAGLGGVDGRALAAGLRLPLADDAAPWGSDLVLPRPPEPAPGPIRLVPGPQDDHFSAAARAALMGGDYRVTAEADRMGIRLEGAGLEHAGAAEIVSDATVPGSIQVPGSGQPIVLLADAHTAGGYPKIATVIGADLGRLAALRPGQSLRFIGVSAAEGTRIARAAEAETRDLIAAIRALPADGIDLLALYTTNLVGGVVNAVGAEYRPEVSA</sequence>
<dbReference type="EMBL" id="CP028339">
    <property type="protein sequence ID" value="AVR87985.1"/>
    <property type="molecule type" value="Genomic_DNA"/>
</dbReference>
<keyword evidence="8" id="KW-1185">Reference proteome</keyword>
<evidence type="ECO:0000313" key="7">
    <source>
        <dbReference type="EMBL" id="AVR87985.1"/>
    </source>
</evidence>
<dbReference type="AlphaFoldDB" id="A0A2R4BKX4"/>
<evidence type="ECO:0000256" key="3">
    <source>
        <dbReference type="ARBA" id="ARBA00022840"/>
    </source>
</evidence>
<evidence type="ECO:0000259" key="5">
    <source>
        <dbReference type="SMART" id="SM00796"/>
    </source>
</evidence>
<dbReference type="Gene3D" id="2.40.100.10">
    <property type="entry name" value="Cyclophilin-like"/>
    <property type="match status" value="2"/>
</dbReference>
<dbReference type="SMART" id="SM00796">
    <property type="entry name" value="AHS1"/>
    <property type="match status" value="1"/>
</dbReference>
<dbReference type="GO" id="GO:0005524">
    <property type="term" value="F:ATP binding"/>
    <property type="evidence" value="ECO:0007669"/>
    <property type="project" value="UniProtKB-KW"/>
</dbReference>
<feature type="domain" description="Carboxyltransferase" evidence="5">
    <location>
        <begin position="3"/>
        <end position="208"/>
    </location>
</feature>
<dbReference type="InterPro" id="IPR003833">
    <property type="entry name" value="CT_C_D"/>
</dbReference>
<protein>
    <submittedName>
        <fullName evidence="7">Allophanate hydrolase 2 subunit 1</fullName>
        <ecNumber evidence="7">3.5.1.54</ecNumber>
    </submittedName>
</protein>
<keyword evidence="2 7" id="KW-0378">Hydrolase</keyword>
<dbReference type="SUPFAM" id="SSF160467">
    <property type="entry name" value="PH0987 N-terminal domain-like"/>
    <property type="match status" value="1"/>
</dbReference>
<reference evidence="7 8" key="1">
    <citation type="submission" date="2018-03" db="EMBL/GenBank/DDBJ databases">
        <title>Complete genome sequence of Thauera aromatica, a model organism for studying aromatic compound degradation under denitrifying conditions.</title>
        <authorList>
            <person name="Lo H.-Y."/>
            <person name="Goris T."/>
            <person name="Boll M."/>
            <person name="Mueller J.A."/>
        </authorList>
    </citation>
    <scope>NUCLEOTIDE SEQUENCE [LARGE SCALE GENOMIC DNA]</scope>
    <source>
        <strain evidence="7 8">K172</strain>
    </source>
</reference>
<dbReference type="InterPro" id="IPR029000">
    <property type="entry name" value="Cyclophilin-like_dom_sf"/>
</dbReference>
<dbReference type="InterPro" id="IPR010016">
    <property type="entry name" value="PxpB"/>
</dbReference>
<dbReference type="NCBIfam" id="TIGR00370">
    <property type="entry name" value="5-oxoprolinase subunit PxpB"/>
    <property type="match status" value="1"/>
</dbReference>
<evidence type="ECO:0000313" key="8">
    <source>
        <dbReference type="Proteomes" id="UP000241885"/>
    </source>
</evidence>
<feature type="domain" description="Carboxyltransferase" evidence="6">
    <location>
        <begin position="310"/>
        <end position="590"/>
    </location>
</feature>
<dbReference type="Proteomes" id="UP000241885">
    <property type="component" value="Chromosome"/>
</dbReference>
<dbReference type="SUPFAM" id="SSF50891">
    <property type="entry name" value="Cyclophilin-like"/>
    <property type="match status" value="2"/>
</dbReference>
<keyword evidence="3" id="KW-0067">ATP-binding</keyword>
<dbReference type="KEGG" id="tak:Tharo_1046"/>
<gene>
    <name evidence="7" type="ORF">Tharo_1046</name>
</gene>
<dbReference type="Gene3D" id="3.30.1360.40">
    <property type="match status" value="1"/>
</dbReference>
<dbReference type="InterPro" id="IPR003778">
    <property type="entry name" value="CT_A_B"/>
</dbReference>
<dbReference type="EC" id="3.5.1.54" evidence="7"/>
<evidence type="ECO:0000256" key="1">
    <source>
        <dbReference type="ARBA" id="ARBA00022741"/>
    </source>
</evidence>
<name>A0A2R4BKX4_THAAR</name>
<accession>A0A2R4BKX4</accession>
<organism evidence="7 8">
    <name type="scientific">Thauera aromatica K172</name>
    <dbReference type="NCBI Taxonomy" id="44139"/>
    <lineage>
        <taxon>Bacteria</taxon>
        <taxon>Pseudomonadati</taxon>
        <taxon>Pseudomonadota</taxon>
        <taxon>Betaproteobacteria</taxon>
        <taxon>Rhodocyclales</taxon>
        <taxon>Zoogloeaceae</taxon>
        <taxon>Thauera</taxon>
    </lineage>
</organism>
<dbReference type="InterPro" id="IPR052708">
    <property type="entry name" value="PxpC"/>
</dbReference>